<dbReference type="CDD" id="cd00165">
    <property type="entry name" value="S4"/>
    <property type="match status" value="1"/>
</dbReference>
<evidence type="ECO:0000259" key="6">
    <source>
        <dbReference type="SMART" id="SM00363"/>
    </source>
</evidence>
<dbReference type="InterPro" id="IPR002942">
    <property type="entry name" value="S4_RNA-bd"/>
</dbReference>
<accession>A0A251ZXK0</accession>
<keyword evidence="2 5" id="KW-0413">Isomerase</keyword>
<proteinExistence type="inferred from homology"/>
<dbReference type="InterPro" id="IPR050188">
    <property type="entry name" value="RluA_PseudoU_synthase"/>
</dbReference>
<dbReference type="InterPro" id="IPR006225">
    <property type="entry name" value="PsdUridine_synth_RluC/D"/>
</dbReference>
<evidence type="ECO:0000256" key="2">
    <source>
        <dbReference type="ARBA" id="ARBA00023235"/>
    </source>
</evidence>
<gene>
    <name evidence="7" type="ORF">HK18_02150</name>
</gene>
<evidence type="ECO:0000313" key="8">
    <source>
        <dbReference type="Proteomes" id="UP000194946"/>
    </source>
</evidence>
<dbReference type="GO" id="GO:0003723">
    <property type="term" value="F:RNA binding"/>
    <property type="evidence" value="ECO:0007669"/>
    <property type="project" value="UniProtKB-KW"/>
</dbReference>
<comment type="similarity">
    <text evidence="1 5">Belongs to the pseudouridine synthase RluA family.</text>
</comment>
<dbReference type="Gene3D" id="3.30.2350.10">
    <property type="entry name" value="Pseudouridine synthase"/>
    <property type="match status" value="1"/>
</dbReference>
<dbReference type="Pfam" id="PF01479">
    <property type="entry name" value="S4"/>
    <property type="match status" value="1"/>
</dbReference>
<evidence type="ECO:0000256" key="4">
    <source>
        <dbReference type="PROSITE-ProRule" id="PRU00182"/>
    </source>
</evidence>
<dbReference type="GO" id="GO:0120159">
    <property type="term" value="F:rRNA pseudouridine synthase activity"/>
    <property type="evidence" value="ECO:0007669"/>
    <property type="project" value="UniProtKB-ARBA"/>
</dbReference>
<dbReference type="PANTHER" id="PTHR21600:SF81">
    <property type="entry name" value="21S RRNA PSEUDOURIDINE(2819) SYNTHASE"/>
    <property type="match status" value="1"/>
</dbReference>
<dbReference type="PANTHER" id="PTHR21600">
    <property type="entry name" value="MITOCHONDRIAL RNA PSEUDOURIDINE SYNTHASE"/>
    <property type="match status" value="1"/>
</dbReference>
<dbReference type="SUPFAM" id="SSF55120">
    <property type="entry name" value="Pseudouridine synthase"/>
    <property type="match status" value="1"/>
</dbReference>
<dbReference type="InterPro" id="IPR020103">
    <property type="entry name" value="PsdUridine_synth_cat_dom_sf"/>
</dbReference>
<dbReference type="InterPro" id="IPR006145">
    <property type="entry name" value="PsdUridine_synth_RsuA/RluA"/>
</dbReference>
<dbReference type="GO" id="GO:0000455">
    <property type="term" value="P:enzyme-directed rRNA pseudouridine synthesis"/>
    <property type="evidence" value="ECO:0007669"/>
    <property type="project" value="TreeGrafter"/>
</dbReference>
<comment type="function">
    <text evidence="5">Responsible for synthesis of pseudouridine from uracil.</text>
</comment>
<keyword evidence="4" id="KW-0694">RNA-binding</keyword>
<evidence type="ECO:0000256" key="1">
    <source>
        <dbReference type="ARBA" id="ARBA00010876"/>
    </source>
</evidence>
<dbReference type="Proteomes" id="UP000194946">
    <property type="component" value="Unassembled WGS sequence"/>
</dbReference>
<comment type="catalytic activity">
    <reaction evidence="5">
        <text>a uridine in RNA = a pseudouridine in RNA</text>
        <dbReference type="Rhea" id="RHEA:48348"/>
        <dbReference type="Rhea" id="RHEA-COMP:12068"/>
        <dbReference type="Rhea" id="RHEA-COMP:12069"/>
        <dbReference type="ChEBI" id="CHEBI:65314"/>
        <dbReference type="ChEBI" id="CHEBI:65315"/>
    </reaction>
</comment>
<name>A0A251ZXK0_9PROT</name>
<feature type="domain" description="RNA-binding S4" evidence="6">
    <location>
        <begin position="15"/>
        <end position="76"/>
    </location>
</feature>
<dbReference type="CDD" id="cd02869">
    <property type="entry name" value="PseudoU_synth_RluA_like"/>
    <property type="match status" value="1"/>
</dbReference>
<dbReference type="EC" id="5.4.99.-" evidence="5"/>
<dbReference type="EMBL" id="JOPB01000001">
    <property type="protein sequence ID" value="OUI79385.1"/>
    <property type="molecule type" value="Genomic_DNA"/>
</dbReference>
<evidence type="ECO:0000313" key="7">
    <source>
        <dbReference type="EMBL" id="OUI79385.1"/>
    </source>
</evidence>
<dbReference type="PROSITE" id="PS50889">
    <property type="entry name" value="S4"/>
    <property type="match status" value="1"/>
</dbReference>
<dbReference type="AlphaFoldDB" id="A0A251ZXK0"/>
<comment type="caution">
    <text evidence="7">The sequence shown here is derived from an EMBL/GenBank/DDBJ whole genome shotgun (WGS) entry which is preliminary data.</text>
</comment>
<feature type="active site" evidence="3">
    <location>
        <position position="141"/>
    </location>
</feature>
<dbReference type="NCBIfam" id="TIGR00005">
    <property type="entry name" value="rluA_subfam"/>
    <property type="match status" value="1"/>
</dbReference>
<dbReference type="Pfam" id="PF00849">
    <property type="entry name" value="PseudoU_synth_2"/>
    <property type="match status" value="1"/>
</dbReference>
<dbReference type="PROSITE" id="PS01129">
    <property type="entry name" value="PSI_RLU"/>
    <property type="match status" value="1"/>
</dbReference>
<dbReference type="Gene3D" id="3.10.290.10">
    <property type="entry name" value="RNA-binding S4 domain"/>
    <property type="match status" value="1"/>
</dbReference>
<organism evidence="7 8">
    <name type="scientific">Commensalibacter intestini</name>
    <dbReference type="NCBI Taxonomy" id="479936"/>
    <lineage>
        <taxon>Bacteria</taxon>
        <taxon>Pseudomonadati</taxon>
        <taxon>Pseudomonadota</taxon>
        <taxon>Alphaproteobacteria</taxon>
        <taxon>Acetobacterales</taxon>
        <taxon>Acetobacteraceae</taxon>
    </lineage>
</organism>
<evidence type="ECO:0000256" key="5">
    <source>
        <dbReference type="RuleBase" id="RU362028"/>
    </source>
</evidence>
<dbReference type="InterPro" id="IPR006224">
    <property type="entry name" value="PsdUridine_synth_RluA-like_CS"/>
</dbReference>
<dbReference type="SMART" id="SM00363">
    <property type="entry name" value="S4"/>
    <property type="match status" value="1"/>
</dbReference>
<dbReference type="InterPro" id="IPR036986">
    <property type="entry name" value="S4_RNA-bd_sf"/>
</dbReference>
<dbReference type="RefSeq" id="WP_008853772.1">
    <property type="nucleotide sequence ID" value="NZ_JOPB01000001.1"/>
</dbReference>
<keyword evidence="8" id="KW-1185">Reference proteome</keyword>
<evidence type="ECO:0000256" key="3">
    <source>
        <dbReference type="PIRSR" id="PIRSR606225-1"/>
    </source>
</evidence>
<sequence length="325" mass="36882">MKILHISIQKEDGDVRLDRWIKRQNPNITQGMIQKLCRTGQIRVNGKRAQASTHLKEGETVRFPMVEVDPVKAKQPQQIDPKMAKQLKEWIIYQDDDLFVINKPSGIAVQGGSNVTNHIDGILEALQFDSKYRPSLVHRLDKDTSGLLLIARHPAAAAKLAAAFRSRDMKKTYWAITTRRPSPLSGRIDLPLLKVEYQNGSHIEAADAKNKEAQRAITEYEVKDFAARKLALVELYPLTGRMHQLRVHCAEMKAPILGDKKYNKEMPFMDGFSQRLHLHARQLDMPHPSGGRLLVEAALPPHMKETFEHLGFSVPNDKSAIRTKK</sequence>
<protein>
    <recommendedName>
        <fullName evidence="5">Pseudouridine synthase</fullName>
        <ecNumber evidence="5">5.4.99.-</ecNumber>
    </recommendedName>
</protein>
<dbReference type="SUPFAM" id="SSF55174">
    <property type="entry name" value="Alpha-L RNA-binding motif"/>
    <property type="match status" value="1"/>
</dbReference>
<reference evidence="8" key="1">
    <citation type="submission" date="2014-06" db="EMBL/GenBank/DDBJ databases">
        <authorList>
            <person name="Winans N.J."/>
            <person name="Newell P.D."/>
            <person name="Douglas A.E."/>
        </authorList>
    </citation>
    <scope>NUCLEOTIDE SEQUENCE [LARGE SCALE GENOMIC DNA]</scope>
    <source>
        <strain evidence="8">DmL_052</strain>
    </source>
</reference>